<dbReference type="GO" id="GO:0016020">
    <property type="term" value="C:membrane"/>
    <property type="evidence" value="ECO:0007669"/>
    <property type="project" value="InterPro"/>
</dbReference>
<dbReference type="SUPFAM" id="SSF103511">
    <property type="entry name" value="Chlorophyll a-b binding protein"/>
    <property type="match status" value="1"/>
</dbReference>
<dbReference type="EMBL" id="CAKKNE010000001">
    <property type="protein sequence ID" value="CAH0363914.1"/>
    <property type="molecule type" value="Genomic_DNA"/>
</dbReference>
<dbReference type="InterPro" id="IPR022796">
    <property type="entry name" value="Chloroa_b-bind"/>
</dbReference>
<dbReference type="AlphaFoldDB" id="A0A8J2SAN6"/>
<evidence type="ECO:0000256" key="4">
    <source>
        <dbReference type="ARBA" id="ARBA00022528"/>
    </source>
</evidence>
<organism evidence="8 9">
    <name type="scientific">Pelagomonas calceolata</name>
    <dbReference type="NCBI Taxonomy" id="35677"/>
    <lineage>
        <taxon>Eukaryota</taxon>
        <taxon>Sar</taxon>
        <taxon>Stramenopiles</taxon>
        <taxon>Ochrophyta</taxon>
        <taxon>Pelagophyceae</taxon>
        <taxon>Pelagomonadales</taxon>
        <taxon>Pelagomonadaceae</taxon>
        <taxon>Pelagomonas</taxon>
    </lineage>
</organism>
<sequence length="240" mass="25242">MDWEPPFWLAARASFRTGSILDPLKLVVRAMKLAVCLLAAPVAGLVAPAAPKAETRLHSSDYAKTLYGVGPETGYWDPLALADLGTEVTVDFFRAAEVKHGRIAMMASLGYMHHLAGIQLPGYLSPSEGLKFSDLGAMSPGEAWGKVPAAGVAQIFGACAAVEIYSMTHDSKGDFKGGDYWFKGGLSPNLGLDPLGFGNADAKAVETYKTRELKNGRLAMIGIAGFVAADVIPGSVPSLA</sequence>
<dbReference type="GO" id="GO:0009765">
    <property type="term" value="P:photosynthesis, light harvesting"/>
    <property type="evidence" value="ECO:0007669"/>
    <property type="project" value="InterPro"/>
</dbReference>
<proteinExistence type="inferred from homology"/>
<evidence type="ECO:0000313" key="8">
    <source>
        <dbReference type="EMBL" id="CAH0363914.1"/>
    </source>
</evidence>
<evidence type="ECO:0000256" key="1">
    <source>
        <dbReference type="ARBA" id="ARBA00004022"/>
    </source>
</evidence>
<feature type="binding site" evidence="7">
    <location>
        <position position="76"/>
    </location>
    <ligand>
        <name>chlorophyll a</name>
        <dbReference type="ChEBI" id="CHEBI:58416"/>
        <label>1</label>
    </ligand>
</feature>
<dbReference type="PANTHER" id="PTHR21649">
    <property type="entry name" value="CHLOROPHYLL A/B BINDING PROTEIN"/>
    <property type="match status" value="1"/>
</dbReference>
<protein>
    <submittedName>
        <fullName evidence="8">Uncharacterized protein</fullName>
    </submittedName>
</protein>
<dbReference type="Pfam" id="PF00504">
    <property type="entry name" value="Chloroa_b-bind"/>
    <property type="match status" value="1"/>
</dbReference>
<feature type="binding site" evidence="7">
    <location>
        <position position="97"/>
    </location>
    <ligand>
        <name>chlorophyll a</name>
        <dbReference type="ChEBI" id="CHEBI:58416"/>
        <label>1</label>
    </ligand>
</feature>
<feature type="binding site" evidence="7">
    <location>
        <position position="212"/>
    </location>
    <ligand>
        <name>chlorophyll a</name>
        <dbReference type="ChEBI" id="CHEBI:58416"/>
        <label>1</label>
    </ligand>
</feature>
<comment type="subcellular location">
    <subcellularLocation>
        <location evidence="2">Plastid</location>
        <location evidence="2">Chloroplast</location>
    </subcellularLocation>
</comment>
<dbReference type="InterPro" id="IPR001344">
    <property type="entry name" value="Chloro_AB-bd_pln"/>
</dbReference>
<comment type="similarity">
    <text evidence="3">Belongs to the fucoxanthin chlorophyll protein family.</text>
</comment>
<keyword evidence="4" id="KW-0150">Chloroplast</keyword>
<evidence type="ECO:0000256" key="7">
    <source>
        <dbReference type="PIRSR" id="PIRSR601344-1"/>
    </source>
</evidence>
<reference evidence="8" key="1">
    <citation type="submission" date="2021-11" db="EMBL/GenBank/DDBJ databases">
        <authorList>
            <consortium name="Genoscope - CEA"/>
            <person name="William W."/>
        </authorList>
    </citation>
    <scope>NUCLEOTIDE SEQUENCE</scope>
</reference>
<dbReference type="Proteomes" id="UP000789595">
    <property type="component" value="Unassembled WGS sequence"/>
</dbReference>
<name>A0A8J2SAN6_9STRA</name>
<feature type="binding site" evidence="7">
    <location>
        <position position="215"/>
    </location>
    <ligand>
        <name>chlorophyll a</name>
        <dbReference type="ChEBI" id="CHEBI:58416"/>
        <label>1</label>
    </ligand>
</feature>
<evidence type="ECO:0000256" key="5">
    <source>
        <dbReference type="ARBA" id="ARBA00022531"/>
    </source>
</evidence>
<accession>A0A8J2SAN6</accession>
<comment type="caution">
    <text evidence="8">The sequence shown here is derived from an EMBL/GenBank/DDBJ whole genome shotgun (WGS) entry which is preliminary data.</text>
</comment>
<feature type="binding site" description="axial binding residue" evidence="7">
    <location>
        <position position="102"/>
    </location>
    <ligand>
        <name>chlorophyll a</name>
        <dbReference type="ChEBI" id="CHEBI:58416"/>
        <label>1</label>
    </ligand>
    <ligandPart>
        <name>Mg</name>
        <dbReference type="ChEBI" id="CHEBI:25107"/>
    </ligandPart>
</feature>
<dbReference type="OrthoDB" id="423598at2759"/>
<keyword evidence="7" id="KW-0148">Chlorophyll</keyword>
<dbReference type="GO" id="GO:0016168">
    <property type="term" value="F:chlorophyll binding"/>
    <property type="evidence" value="ECO:0007669"/>
    <property type="project" value="UniProtKB-KW"/>
</dbReference>
<evidence type="ECO:0000256" key="2">
    <source>
        <dbReference type="ARBA" id="ARBA00004229"/>
    </source>
</evidence>
<evidence type="ECO:0000313" key="9">
    <source>
        <dbReference type="Proteomes" id="UP000789595"/>
    </source>
</evidence>
<feature type="binding site" description="axial binding residue" evidence="7">
    <location>
        <position position="217"/>
    </location>
    <ligand>
        <name>chlorophyll a</name>
        <dbReference type="ChEBI" id="CHEBI:58416"/>
        <label>3</label>
    </ligand>
    <ligandPart>
        <name>Mg</name>
        <dbReference type="ChEBI" id="CHEBI:25107"/>
    </ligandPart>
</feature>
<evidence type="ECO:0000256" key="6">
    <source>
        <dbReference type="ARBA" id="ARBA00022640"/>
    </source>
</evidence>
<dbReference type="Gene3D" id="1.10.3460.10">
    <property type="entry name" value="Chlorophyll a/b binding protein domain"/>
    <property type="match status" value="1"/>
</dbReference>
<dbReference type="GO" id="GO:0009507">
    <property type="term" value="C:chloroplast"/>
    <property type="evidence" value="ECO:0007669"/>
    <property type="project" value="UniProtKB-SubCell"/>
</dbReference>
<evidence type="ECO:0000256" key="3">
    <source>
        <dbReference type="ARBA" id="ARBA00005933"/>
    </source>
</evidence>
<comment type="function">
    <text evidence="1">The light-harvesting complex (LHC) functions as a light receptor, it captures and delivers excitation energy to photosystems with which it is closely associated. Energy is transferred from the carotenoid and chlorophyll C (or B) to chlorophyll A and the photosynthetic reaction centers where it is used to synthesize ATP and reducing power.</text>
</comment>
<keyword evidence="6" id="KW-0934">Plastid</keyword>
<feature type="binding site" evidence="7">
    <location>
        <position position="100"/>
    </location>
    <ligand>
        <name>chlorophyll a</name>
        <dbReference type="ChEBI" id="CHEBI:58416"/>
        <label>1</label>
    </ligand>
</feature>
<keyword evidence="9" id="KW-1185">Reference proteome</keyword>
<gene>
    <name evidence="8" type="ORF">PECAL_1P02550</name>
</gene>
<keyword evidence="5" id="KW-0602">Photosynthesis</keyword>
<keyword evidence="7" id="KW-0157">Chromophore</keyword>